<organism evidence="1">
    <name type="scientific">bioreactor metagenome</name>
    <dbReference type="NCBI Taxonomy" id="1076179"/>
    <lineage>
        <taxon>unclassified sequences</taxon>
        <taxon>metagenomes</taxon>
        <taxon>ecological metagenomes</taxon>
    </lineage>
</organism>
<accession>A0A645D8P4</accession>
<reference evidence="1" key="1">
    <citation type="submission" date="2019-08" db="EMBL/GenBank/DDBJ databases">
        <authorList>
            <person name="Kucharzyk K."/>
            <person name="Murdoch R.W."/>
            <person name="Higgins S."/>
            <person name="Loffler F."/>
        </authorList>
    </citation>
    <scope>NUCLEOTIDE SEQUENCE</scope>
</reference>
<proteinExistence type="predicted"/>
<sequence>MDFVRHAVFFLCCDIGFQLPVGIHIAKNNFDHPTVKQVLLFRHSGPRAAEQQSLWKCRLPDVNALKFRLSVSSVHRMPAGLGALQSLRGGAPVRRGLLFPYSVDLPPLHAALRVVFDQNAASRRNGSAQGLNQRFHHPVRVGHGEEI</sequence>
<dbReference type="EMBL" id="VSSQ01033886">
    <property type="protein sequence ID" value="MPM85631.1"/>
    <property type="molecule type" value="Genomic_DNA"/>
</dbReference>
<gene>
    <name evidence="1" type="ORF">SDC9_132712</name>
</gene>
<dbReference type="AlphaFoldDB" id="A0A645D8P4"/>
<name>A0A645D8P4_9ZZZZ</name>
<comment type="caution">
    <text evidence="1">The sequence shown here is derived from an EMBL/GenBank/DDBJ whole genome shotgun (WGS) entry which is preliminary data.</text>
</comment>
<evidence type="ECO:0000313" key="1">
    <source>
        <dbReference type="EMBL" id="MPM85631.1"/>
    </source>
</evidence>
<protein>
    <submittedName>
        <fullName evidence="1">Uncharacterized protein</fullName>
    </submittedName>
</protein>